<reference evidence="1" key="1">
    <citation type="journal article" date="2015" name="Nature">
        <title>Complex archaea that bridge the gap between prokaryotes and eukaryotes.</title>
        <authorList>
            <person name="Spang A."/>
            <person name="Saw J.H."/>
            <person name="Jorgensen S.L."/>
            <person name="Zaremba-Niedzwiedzka K."/>
            <person name="Martijn J."/>
            <person name="Lind A.E."/>
            <person name="van Eijk R."/>
            <person name="Schleper C."/>
            <person name="Guy L."/>
            <person name="Ettema T.J."/>
        </authorList>
    </citation>
    <scope>NUCLEOTIDE SEQUENCE</scope>
</reference>
<name>A0A0F8ZG38_9ZZZZ</name>
<protein>
    <submittedName>
        <fullName evidence="1">Uncharacterized protein</fullName>
    </submittedName>
</protein>
<accession>A0A0F8ZG38</accession>
<proteinExistence type="predicted"/>
<organism evidence="1">
    <name type="scientific">marine sediment metagenome</name>
    <dbReference type="NCBI Taxonomy" id="412755"/>
    <lineage>
        <taxon>unclassified sequences</taxon>
        <taxon>metagenomes</taxon>
        <taxon>ecological metagenomes</taxon>
    </lineage>
</organism>
<dbReference type="EMBL" id="LAZR01063710">
    <property type="protein sequence ID" value="KKK58971.1"/>
    <property type="molecule type" value="Genomic_DNA"/>
</dbReference>
<dbReference type="AlphaFoldDB" id="A0A0F8ZG38"/>
<sequence length="143" mass="16008">MERPEDKKIVDKPGLKIPMSEQMKVVGEPAPFHLWERLSKEAQRFYPDVISVPLFKKAGEHFTEAVKQAEECNITGTIKSVGHCGDVIGQLMDGIRKNEIPAAKGKELENDMNLLHLLDDIIRGDLPLTIKDALTRKCSCKGK</sequence>
<gene>
    <name evidence="1" type="ORF">LCGC14_3039040</name>
</gene>
<comment type="caution">
    <text evidence="1">The sequence shown here is derived from an EMBL/GenBank/DDBJ whole genome shotgun (WGS) entry which is preliminary data.</text>
</comment>
<evidence type="ECO:0000313" key="1">
    <source>
        <dbReference type="EMBL" id="KKK58971.1"/>
    </source>
</evidence>